<dbReference type="EMBL" id="AP009493">
    <property type="protein sequence ID" value="BAG17856.1"/>
    <property type="molecule type" value="Genomic_DNA"/>
</dbReference>
<feature type="region of interest" description="Disordered" evidence="2">
    <location>
        <begin position="1"/>
        <end position="27"/>
    </location>
</feature>
<evidence type="ECO:0000256" key="1">
    <source>
        <dbReference type="ARBA" id="ARBA00022527"/>
    </source>
</evidence>
<dbReference type="PANTHER" id="PTHR35526:SF3">
    <property type="entry name" value="ANTI-SIGMA-F FACTOR RSBW"/>
    <property type="match status" value="1"/>
</dbReference>
<organism evidence="4 5">
    <name type="scientific">Streptomyces griseus subsp. griseus (strain JCM 4626 / CBS 651.72 / NBRC 13350 / KCC S-0626 / ISP 5235)</name>
    <dbReference type="NCBI Taxonomy" id="455632"/>
    <lineage>
        <taxon>Bacteria</taxon>
        <taxon>Bacillati</taxon>
        <taxon>Actinomycetota</taxon>
        <taxon>Actinomycetes</taxon>
        <taxon>Kitasatosporales</taxon>
        <taxon>Streptomycetaceae</taxon>
        <taxon>Streptomyces</taxon>
    </lineage>
</organism>
<evidence type="ECO:0000256" key="2">
    <source>
        <dbReference type="SAM" id="MobiDB-lite"/>
    </source>
</evidence>
<dbReference type="RefSeq" id="WP_003964919.1">
    <property type="nucleotide sequence ID" value="NC_010572.1"/>
</dbReference>
<dbReference type="PATRIC" id="fig|455632.4.peg.1025"/>
<dbReference type="GO" id="GO:0004674">
    <property type="term" value="F:protein serine/threonine kinase activity"/>
    <property type="evidence" value="ECO:0007669"/>
    <property type="project" value="UniProtKB-KW"/>
</dbReference>
<reference evidence="5" key="1">
    <citation type="journal article" date="2008" name="J. Bacteriol.">
        <title>Genome sequence of the streptomycin-producing microorganism Streptomyces griseus IFO 13350.</title>
        <authorList>
            <person name="Ohnishi Y."/>
            <person name="Ishikawa J."/>
            <person name="Hara H."/>
            <person name="Suzuki H."/>
            <person name="Ikenoya M."/>
            <person name="Ikeda H."/>
            <person name="Yamashita A."/>
            <person name="Hattori M."/>
            <person name="Horinouchi S."/>
        </authorList>
    </citation>
    <scope>NUCLEOTIDE SEQUENCE [LARGE SCALE GENOMIC DNA]</scope>
    <source>
        <strain evidence="5">JCM 4626 / NBRC 13350</strain>
    </source>
</reference>
<evidence type="ECO:0000259" key="3">
    <source>
        <dbReference type="Pfam" id="PF13581"/>
    </source>
</evidence>
<keyword evidence="1" id="KW-0808">Transferase</keyword>
<accession>B1VU12</accession>
<feature type="compositionally biased region" description="Low complexity" evidence="2">
    <location>
        <begin position="10"/>
        <end position="27"/>
    </location>
</feature>
<dbReference type="Pfam" id="PF13581">
    <property type="entry name" value="HATPase_c_2"/>
    <property type="match status" value="1"/>
</dbReference>
<protein>
    <recommendedName>
        <fullName evidence="3">Histidine kinase/HSP90-like ATPase domain-containing protein</fullName>
    </recommendedName>
</protein>
<gene>
    <name evidence="4" type="ordered locus">SGR_1027</name>
</gene>
<sequence length="145" mass="15042">MSNATPVRRTASASVPPGAGAPTPASAAEARDAVAHLLATEFCSFDEESRSDVVVADALLITSELVTNAIRHGGGVAGFSARITEEGLRITVDDSVPDFPVLREQTGAQLGEGGYGWQLVRRLASEVSVTAHGEGKRVVVVVALF</sequence>
<dbReference type="eggNOG" id="COG2172">
    <property type="taxonomic scope" value="Bacteria"/>
</dbReference>
<keyword evidence="1" id="KW-0418">Kinase</keyword>
<dbReference type="Proteomes" id="UP000001685">
    <property type="component" value="Chromosome"/>
</dbReference>
<dbReference type="AlphaFoldDB" id="B1VU12"/>
<evidence type="ECO:0000313" key="5">
    <source>
        <dbReference type="Proteomes" id="UP000001685"/>
    </source>
</evidence>
<dbReference type="InterPro" id="IPR050267">
    <property type="entry name" value="Anti-sigma-factor_SerPK"/>
</dbReference>
<dbReference type="InterPro" id="IPR003594">
    <property type="entry name" value="HATPase_dom"/>
</dbReference>
<keyword evidence="1" id="KW-0723">Serine/threonine-protein kinase</keyword>
<dbReference type="CDD" id="cd16936">
    <property type="entry name" value="HATPase_RsbW-like"/>
    <property type="match status" value="1"/>
</dbReference>
<proteinExistence type="predicted"/>
<name>B1VU12_STRGG</name>
<dbReference type="SUPFAM" id="SSF55874">
    <property type="entry name" value="ATPase domain of HSP90 chaperone/DNA topoisomerase II/histidine kinase"/>
    <property type="match status" value="1"/>
</dbReference>
<evidence type="ECO:0000313" key="4">
    <source>
        <dbReference type="EMBL" id="BAG17856.1"/>
    </source>
</evidence>
<dbReference type="KEGG" id="sgr:SGR_1027"/>
<feature type="domain" description="Histidine kinase/HSP90-like ATPase" evidence="3">
    <location>
        <begin position="22"/>
        <end position="140"/>
    </location>
</feature>
<dbReference type="PANTHER" id="PTHR35526">
    <property type="entry name" value="ANTI-SIGMA-F FACTOR RSBW-RELATED"/>
    <property type="match status" value="1"/>
</dbReference>
<dbReference type="Gene3D" id="3.30.565.10">
    <property type="entry name" value="Histidine kinase-like ATPase, C-terminal domain"/>
    <property type="match status" value="1"/>
</dbReference>
<dbReference type="HOGENOM" id="CLU_090336_22_1_11"/>
<dbReference type="InterPro" id="IPR036890">
    <property type="entry name" value="HATPase_C_sf"/>
</dbReference>